<evidence type="ECO:0000259" key="1">
    <source>
        <dbReference type="Pfam" id="PF00534"/>
    </source>
</evidence>
<gene>
    <name evidence="2" type="ORF">BEP19_13200</name>
</gene>
<dbReference type="CDD" id="cd03811">
    <property type="entry name" value="GT4_GT28_WabH-like"/>
    <property type="match status" value="1"/>
</dbReference>
<dbReference type="Pfam" id="PF00534">
    <property type="entry name" value="Glycos_transf_1"/>
    <property type="match status" value="1"/>
</dbReference>
<evidence type="ECO:0000313" key="2">
    <source>
        <dbReference type="EMBL" id="RKD23169.1"/>
    </source>
</evidence>
<feature type="domain" description="Glycosyl transferase family 1" evidence="1">
    <location>
        <begin position="231"/>
        <end position="382"/>
    </location>
</feature>
<dbReference type="SUPFAM" id="SSF53756">
    <property type="entry name" value="UDP-Glycosyltransferase/glycogen phosphorylase"/>
    <property type="match status" value="1"/>
</dbReference>
<comment type="caution">
    <text evidence="2">The sequence shown here is derived from an EMBL/GenBank/DDBJ whole genome shotgun (WGS) entry which is preliminary data.</text>
</comment>
<dbReference type="EMBL" id="MCHY01000009">
    <property type="protein sequence ID" value="RKD23169.1"/>
    <property type="molecule type" value="Genomic_DNA"/>
</dbReference>
<accession>A0A419SHA6</accession>
<name>A0A419SHA6_9BACL</name>
<dbReference type="PANTHER" id="PTHR12526">
    <property type="entry name" value="GLYCOSYLTRANSFERASE"/>
    <property type="match status" value="1"/>
</dbReference>
<dbReference type="GO" id="GO:0016757">
    <property type="term" value="F:glycosyltransferase activity"/>
    <property type="evidence" value="ECO:0007669"/>
    <property type="project" value="InterPro"/>
</dbReference>
<evidence type="ECO:0000313" key="3">
    <source>
        <dbReference type="Proteomes" id="UP000284219"/>
    </source>
</evidence>
<dbReference type="AlphaFoldDB" id="A0A419SHA6"/>
<keyword evidence="2" id="KW-0808">Transferase</keyword>
<dbReference type="InterPro" id="IPR001296">
    <property type="entry name" value="Glyco_trans_1"/>
</dbReference>
<dbReference type="RefSeq" id="WP_120190659.1">
    <property type="nucleotide sequence ID" value="NZ_MCHY01000009.1"/>
</dbReference>
<dbReference type="OrthoDB" id="9813638at2"/>
<dbReference type="Gene3D" id="3.40.50.2000">
    <property type="entry name" value="Glycogen Phosphorylase B"/>
    <property type="match status" value="2"/>
</dbReference>
<dbReference type="Proteomes" id="UP000284219">
    <property type="component" value="Unassembled WGS sequence"/>
</dbReference>
<reference evidence="2 3" key="1">
    <citation type="submission" date="2016-08" db="EMBL/GenBank/DDBJ databases">
        <title>Novel Firmicute Genomes.</title>
        <authorList>
            <person name="Poppleton D.I."/>
            <person name="Gribaldo S."/>
        </authorList>
    </citation>
    <scope>NUCLEOTIDE SEQUENCE [LARGE SCALE GENOMIC DNA]</scope>
    <source>
        <strain evidence="2 3">RAOx-1</strain>
    </source>
</reference>
<sequence length="411" mass="46321">MKKKKILISSFDLAIGGVERSLIGLLNQLDYSRFDVDLLLFRHEGEFMPLLPSGPNLLAEIPQYATFRQSIKEIVKSGHASIGLSRLIARYVGTVQGKLTRSAEPGYRVIQYGWKYSLPFLPEMKEEYDVAISFLWPHYFIGDKVRAKQKLGWVHTDYSNIQINQALEQQMWEQLDQVVAVSEECRQSFLKVMPSLRAKTMVIENIISPAFVREQALAEVAEGMSQIAGRVKLLTVGRLSFAKGIDQAAYACRKLVDQGIDVEWTIVGYGPLQAEIEEIIENLNLRDHFKLVGKKTNPYPYMRACDIYVQPSRYEGKAVTVREAQILGKPVLITHFPTAPSQVQDGLDGLITPMGVDGIVVGVKKLLEDNDLRKKLAANAQRRDYSNNDQVEKLYSLIESNEGKISKAADR</sequence>
<keyword evidence="3" id="KW-1185">Reference proteome</keyword>
<organism evidence="2 3">
    <name type="scientific">Ammoniphilus oxalaticus</name>
    <dbReference type="NCBI Taxonomy" id="66863"/>
    <lineage>
        <taxon>Bacteria</taxon>
        <taxon>Bacillati</taxon>
        <taxon>Bacillota</taxon>
        <taxon>Bacilli</taxon>
        <taxon>Bacillales</taxon>
        <taxon>Paenibacillaceae</taxon>
        <taxon>Aneurinibacillus group</taxon>
        <taxon>Ammoniphilus</taxon>
    </lineage>
</organism>
<proteinExistence type="predicted"/>
<protein>
    <submittedName>
        <fullName evidence="2">Glycosyl transferase</fullName>
    </submittedName>
</protein>